<dbReference type="GO" id="GO:0046556">
    <property type="term" value="F:alpha-L-arabinofuranosidase activity"/>
    <property type="evidence" value="ECO:0007669"/>
    <property type="project" value="TreeGrafter"/>
</dbReference>
<dbReference type="InterPro" id="IPR011658">
    <property type="entry name" value="PA14_dom"/>
</dbReference>
<comment type="caution">
    <text evidence="5">The sequence shown here is derived from an EMBL/GenBank/DDBJ whole genome shotgun (WGS) entry which is preliminary data.</text>
</comment>
<dbReference type="EMBL" id="SJSK01000005">
    <property type="protein sequence ID" value="TCC88767.1"/>
    <property type="molecule type" value="Genomic_DNA"/>
</dbReference>
<dbReference type="InterPro" id="IPR017853">
    <property type="entry name" value="GH"/>
</dbReference>
<dbReference type="Proteomes" id="UP000292884">
    <property type="component" value="Unassembled WGS sequence"/>
</dbReference>
<dbReference type="Pfam" id="PF07691">
    <property type="entry name" value="PA14"/>
    <property type="match status" value="1"/>
</dbReference>
<evidence type="ECO:0000313" key="5">
    <source>
        <dbReference type="EMBL" id="TCC88767.1"/>
    </source>
</evidence>
<dbReference type="GO" id="GO:0031222">
    <property type="term" value="P:arabinan catabolic process"/>
    <property type="evidence" value="ECO:0007669"/>
    <property type="project" value="TreeGrafter"/>
</dbReference>
<dbReference type="PANTHER" id="PTHR42721:SF3">
    <property type="entry name" value="BETA-D-XYLOSIDASE 5-RELATED"/>
    <property type="match status" value="1"/>
</dbReference>
<comment type="similarity">
    <text evidence="1">Belongs to the glycosyl hydrolase 3 family.</text>
</comment>
<accession>A0A4R0MQC7</accession>
<feature type="domain" description="PA14" evidence="4">
    <location>
        <begin position="469"/>
        <end position="606"/>
    </location>
</feature>
<evidence type="ECO:0000313" key="6">
    <source>
        <dbReference type="Proteomes" id="UP000292884"/>
    </source>
</evidence>
<dbReference type="SMART" id="SM01217">
    <property type="entry name" value="Fn3_like"/>
    <property type="match status" value="1"/>
</dbReference>
<evidence type="ECO:0000259" key="4">
    <source>
        <dbReference type="PROSITE" id="PS51820"/>
    </source>
</evidence>
<gene>
    <name evidence="5" type="ORF">EZ428_19245</name>
</gene>
<keyword evidence="2" id="KW-0732">Signal</keyword>
<proteinExistence type="inferred from homology"/>
<dbReference type="Pfam" id="PF01915">
    <property type="entry name" value="Glyco_hydro_3_C"/>
    <property type="match status" value="1"/>
</dbReference>
<dbReference type="GO" id="GO:0009044">
    <property type="term" value="F:xylan 1,4-beta-xylosidase activity"/>
    <property type="evidence" value="ECO:0007669"/>
    <property type="project" value="InterPro"/>
</dbReference>
<dbReference type="GO" id="GO:0045493">
    <property type="term" value="P:xylan catabolic process"/>
    <property type="evidence" value="ECO:0007669"/>
    <property type="project" value="InterPro"/>
</dbReference>
<evidence type="ECO:0000256" key="1">
    <source>
        <dbReference type="ARBA" id="ARBA00005336"/>
    </source>
</evidence>
<protein>
    <submittedName>
        <fullName evidence="5">Glycosyl hydrolase</fullName>
    </submittedName>
</protein>
<dbReference type="SMART" id="SM00758">
    <property type="entry name" value="PA14"/>
    <property type="match status" value="1"/>
</dbReference>
<name>A0A4R0MQC7_9SPHI</name>
<dbReference type="InterPro" id="IPR026891">
    <property type="entry name" value="Fn3-like"/>
</dbReference>
<dbReference type="PRINTS" id="PR00133">
    <property type="entry name" value="GLHYDRLASE3"/>
</dbReference>
<dbReference type="SUPFAM" id="SSF52279">
    <property type="entry name" value="Beta-D-glucan exohydrolase, C-terminal domain"/>
    <property type="match status" value="1"/>
</dbReference>
<dbReference type="SUPFAM" id="SSF56988">
    <property type="entry name" value="Anthrax protective antigen"/>
    <property type="match status" value="1"/>
</dbReference>
<organism evidence="5 6">
    <name type="scientific">Pedobacter frigiditerrae</name>
    <dbReference type="NCBI Taxonomy" id="2530452"/>
    <lineage>
        <taxon>Bacteria</taxon>
        <taxon>Pseudomonadati</taxon>
        <taxon>Bacteroidota</taxon>
        <taxon>Sphingobacteriia</taxon>
        <taxon>Sphingobacteriales</taxon>
        <taxon>Sphingobacteriaceae</taxon>
        <taxon>Pedobacter</taxon>
    </lineage>
</organism>
<dbReference type="InterPro" id="IPR013783">
    <property type="entry name" value="Ig-like_fold"/>
</dbReference>
<dbReference type="Gene3D" id="2.60.40.10">
    <property type="entry name" value="Immunoglobulins"/>
    <property type="match status" value="1"/>
</dbReference>
<dbReference type="RefSeq" id="WP_131554822.1">
    <property type="nucleotide sequence ID" value="NZ_SJSK01000005.1"/>
</dbReference>
<keyword evidence="3 5" id="KW-0378">Hydrolase</keyword>
<dbReference type="PROSITE" id="PS51820">
    <property type="entry name" value="PA14"/>
    <property type="match status" value="1"/>
</dbReference>
<reference evidence="5 6" key="1">
    <citation type="submission" date="2019-02" db="EMBL/GenBank/DDBJ databases">
        <title>Pedobacter sp. RP-1-13 sp. nov., isolated from Arctic soil.</title>
        <authorList>
            <person name="Dahal R.H."/>
        </authorList>
    </citation>
    <scope>NUCLEOTIDE SEQUENCE [LARGE SCALE GENOMIC DNA]</scope>
    <source>
        <strain evidence="5 6">RP-1-13</strain>
    </source>
</reference>
<dbReference type="InterPro" id="IPR001764">
    <property type="entry name" value="Glyco_hydro_3_N"/>
</dbReference>
<dbReference type="Gene3D" id="3.40.50.1700">
    <property type="entry name" value="Glycoside hydrolase family 3 C-terminal domain"/>
    <property type="match status" value="2"/>
</dbReference>
<dbReference type="OrthoDB" id="9758670at2"/>
<dbReference type="AlphaFoldDB" id="A0A4R0MQC7"/>
<evidence type="ECO:0000256" key="3">
    <source>
        <dbReference type="ARBA" id="ARBA00022801"/>
    </source>
</evidence>
<dbReference type="InterPro" id="IPR002772">
    <property type="entry name" value="Glyco_hydro_3_C"/>
</dbReference>
<dbReference type="Gene3D" id="3.20.20.300">
    <property type="entry name" value="Glycoside hydrolase, family 3, N-terminal domain"/>
    <property type="match status" value="1"/>
</dbReference>
<dbReference type="InterPro" id="IPR037524">
    <property type="entry name" value="PA14/GLEYA"/>
</dbReference>
<keyword evidence="6" id="KW-1185">Reference proteome</keyword>
<sequence>MSFKNILAIAFVISIFTFLSFSIQKKHQYPFQNSTLPTEVRVDNLVGLLTLEEKISQMVNNSPAIKRLNIPAYNWWNETLHGVARSSYNVTSYPQAIAMAATWDTTSLKTMANYSAIEGRAIYNDSKRQGKTGIYLGLTYWTPNINIFRDPRWGRGQETYGEDPYLTGTLGKAFVRGLEGDHPKYLKASACAKHFAVHSGPEWNRSTFNAKVSDFDLWDTYLPAFRDLIVDAKVSGVMCAYNAFDGQPCCGSDKLMQKILRDDWKFTGYVTSDCGGISHFWRTHKTHPSKEAAAADAVLHGTDCECSGDPTYRALLKAVNDGLITEKEITTSVKRLFTIRFRLGMFDEDKEVPFSKIDTSVLESAAHKAHALKMARQSMVLLKNEPLKQKSANVLPFGKGVKKIALVGPNADDKTVMLANYYGFPSYISSVLDGIRSKQGIEVVYEKGCNLIDNKVFKPNWKGNNFSFEGKPGFQVAYFKNNKWEGKPAVVSRVPKINFQWGDGEQVAEGIIANQFSMRFTADYKADESGEVVFELKGDDNVKLFVNGEKQIDTDLKGGYYTLKVQKGKIYKLVIDYLQYSDNAEIEFNMGTIETASPATIASRVKDADVIVFVGGIAASLEGEAMPVSVEGFKGGDRTNIELPKIQTDVMKALKATGKPVVFVNMSGGAMGFEWEAANLPVILQAWYGGQAGGQAIADVLFGDYNPAGRLPITFYKNISDLPDFEDYSMDNRTYRYFKGEPLFAFGHGLSYTTFKYSNLKISKSPKSNEILVSVDITNTGKIAGDEVAQLYLAHKNNSYKTPIRTLKGYQRNYFKAGETKQLQFKLGYNELSEVNSLGKLELMKGSLDIAVGGAQPNAVLISQGKSIQKQFIFN</sequence>
<dbReference type="InterPro" id="IPR044993">
    <property type="entry name" value="BXL"/>
</dbReference>
<dbReference type="PANTHER" id="PTHR42721">
    <property type="entry name" value="SUGAR HYDROLASE-RELATED"/>
    <property type="match status" value="1"/>
</dbReference>
<dbReference type="Pfam" id="PF14310">
    <property type="entry name" value="Fn3-like"/>
    <property type="match status" value="1"/>
</dbReference>
<dbReference type="InterPro" id="IPR036962">
    <property type="entry name" value="Glyco_hydro_3_N_sf"/>
</dbReference>
<dbReference type="Pfam" id="PF00933">
    <property type="entry name" value="Glyco_hydro_3"/>
    <property type="match status" value="1"/>
</dbReference>
<dbReference type="SUPFAM" id="SSF51445">
    <property type="entry name" value="(Trans)glycosidases"/>
    <property type="match status" value="1"/>
</dbReference>
<evidence type="ECO:0000256" key="2">
    <source>
        <dbReference type="ARBA" id="ARBA00022729"/>
    </source>
</evidence>
<dbReference type="InterPro" id="IPR036881">
    <property type="entry name" value="Glyco_hydro_3_C_sf"/>
</dbReference>